<dbReference type="PROSITE" id="PS50089">
    <property type="entry name" value="ZF_RING_2"/>
    <property type="match status" value="1"/>
</dbReference>
<protein>
    <recommendedName>
        <fullName evidence="2">RING-type E3 ubiquitin transferase</fullName>
        <ecNumber evidence="2">2.3.2.27</ecNumber>
    </recommendedName>
</protein>
<keyword evidence="11" id="KW-1185">Reference proteome</keyword>
<evidence type="ECO:0000256" key="5">
    <source>
        <dbReference type="ARBA" id="ARBA00022833"/>
    </source>
</evidence>
<dbReference type="InterPro" id="IPR013083">
    <property type="entry name" value="Znf_RING/FYVE/PHD"/>
</dbReference>
<keyword evidence="5" id="KW-0862">Zinc</keyword>
<comment type="catalytic activity">
    <reaction evidence="1">
        <text>S-ubiquitinyl-[E2 ubiquitin-conjugating enzyme]-L-cysteine + [acceptor protein]-L-lysine = [E2 ubiquitin-conjugating enzyme]-L-cysteine + N(6)-ubiquitinyl-[acceptor protein]-L-lysine.</text>
        <dbReference type="EC" id="2.3.2.27"/>
    </reaction>
</comment>
<feature type="compositionally biased region" description="Pro residues" evidence="7">
    <location>
        <begin position="33"/>
        <end position="52"/>
    </location>
</feature>
<reference evidence="10 11" key="1">
    <citation type="submission" date="2024-01" db="EMBL/GenBank/DDBJ databases">
        <title>The complete chloroplast genome sequence of Lithospermum erythrorhizon: insights into the phylogenetic relationship among Boraginaceae species and the maternal lineages of purple gromwells.</title>
        <authorList>
            <person name="Okada T."/>
            <person name="Watanabe K."/>
        </authorList>
    </citation>
    <scope>NUCLEOTIDE SEQUENCE [LARGE SCALE GENOMIC DNA]</scope>
</reference>
<dbReference type="GO" id="GO:0005737">
    <property type="term" value="C:cytoplasm"/>
    <property type="evidence" value="ECO:0007669"/>
    <property type="project" value="TreeGrafter"/>
</dbReference>
<evidence type="ECO:0000256" key="4">
    <source>
        <dbReference type="ARBA" id="ARBA00022771"/>
    </source>
</evidence>
<evidence type="ECO:0000256" key="7">
    <source>
        <dbReference type="SAM" id="MobiDB-lite"/>
    </source>
</evidence>
<comment type="caution">
    <text evidence="10">The sequence shown here is derived from an EMBL/GenBank/DDBJ whole genome shotgun (WGS) entry which is preliminary data.</text>
</comment>
<dbReference type="GO" id="GO:0061630">
    <property type="term" value="F:ubiquitin protein ligase activity"/>
    <property type="evidence" value="ECO:0007669"/>
    <property type="project" value="UniProtKB-EC"/>
</dbReference>
<dbReference type="AlphaFoldDB" id="A0AAV3QJP2"/>
<dbReference type="Proteomes" id="UP001454036">
    <property type="component" value="Unassembled WGS sequence"/>
</dbReference>
<gene>
    <name evidence="9" type="ORF">LIER_06919</name>
    <name evidence="10" type="ORF">LIER_19546</name>
</gene>
<dbReference type="Gene3D" id="3.30.40.10">
    <property type="entry name" value="Zinc/RING finger domain, C3HC4 (zinc finger)"/>
    <property type="match status" value="1"/>
</dbReference>
<accession>A0AAV3QJP2</accession>
<evidence type="ECO:0000256" key="6">
    <source>
        <dbReference type="PROSITE-ProRule" id="PRU00175"/>
    </source>
</evidence>
<dbReference type="InterPro" id="IPR001841">
    <property type="entry name" value="Znf_RING"/>
</dbReference>
<dbReference type="SMART" id="SM00184">
    <property type="entry name" value="RING"/>
    <property type="match status" value="1"/>
</dbReference>
<feature type="domain" description="RING-type" evidence="8">
    <location>
        <begin position="151"/>
        <end position="192"/>
    </location>
</feature>
<dbReference type="PANTHER" id="PTHR15710:SF217">
    <property type="entry name" value="E3 UBIQUITIN-PROTEIN LIGASE RDUF2"/>
    <property type="match status" value="1"/>
</dbReference>
<dbReference type="GO" id="GO:0008270">
    <property type="term" value="F:zinc ion binding"/>
    <property type="evidence" value="ECO:0007669"/>
    <property type="project" value="UniProtKB-KW"/>
</dbReference>
<evidence type="ECO:0000313" key="11">
    <source>
        <dbReference type="Proteomes" id="UP001454036"/>
    </source>
</evidence>
<evidence type="ECO:0000256" key="3">
    <source>
        <dbReference type="ARBA" id="ARBA00022723"/>
    </source>
</evidence>
<feature type="region of interest" description="Disordered" evidence="7">
    <location>
        <begin position="32"/>
        <end position="52"/>
    </location>
</feature>
<name>A0AAV3QJP2_LITER</name>
<evidence type="ECO:0000256" key="1">
    <source>
        <dbReference type="ARBA" id="ARBA00000900"/>
    </source>
</evidence>
<organism evidence="10 11">
    <name type="scientific">Lithospermum erythrorhizon</name>
    <name type="common">Purple gromwell</name>
    <name type="synonym">Lithospermum officinale var. erythrorhizon</name>
    <dbReference type="NCBI Taxonomy" id="34254"/>
    <lineage>
        <taxon>Eukaryota</taxon>
        <taxon>Viridiplantae</taxon>
        <taxon>Streptophyta</taxon>
        <taxon>Embryophyta</taxon>
        <taxon>Tracheophyta</taxon>
        <taxon>Spermatophyta</taxon>
        <taxon>Magnoliopsida</taxon>
        <taxon>eudicotyledons</taxon>
        <taxon>Gunneridae</taxon>
        <taxon>Pentapetalae</taxon>
        <taxon>asterids</taxon>
        <taxon>lamiids</taxon>
        <taxon>Boraginales</taxon>
        <taxon>Boraginaceae</taxon>
        <taxon>Boraginoideae</taxon>
        <taxon>Lithospermeae</taxon>
        <taxon>Lithospermum</taxon>
    </lineage>
</organism>
<dbReference type="EMBL" id="BAABME010004839">
    <property type="protein sequence ID" value="GAA0163755.1"/>
    <property type="molecule type" value="Genomic_DNA"/>
</dbReference>
<evidence type="ECO:0000313" key="10">
    <source>
        <dbReference type="EMBL" id="GAA0163755.1"/>
    </source>
</evidence>
<dbReference type="Pfam" id="PF13639">
    <property type="entry name" value="zf-RING_2"/>
    <property type="match status" value="1"/>
</dbReference>
<dbReference type="PANTHER" id="PTHR15710">
    <property type="entry name" value="E3 UBIQUITIN-PROTEIN LIGASE PRAJA"/>
    <property type="match status" value="1"/>
</dbReference>
<evidence type="ECO:0000256" key="2">
    <source>
        <dbReference type="ARBA" id="ARBA00012483"/>
    </source>
</evidence>
<dbReference type="GO" id="GO:0016567">
    <property type="term" value="P:protein ubiquitination"/>
    <property type="evidence" value="ECO:0007669"/>
    <property type="project" value="TreeGrafter"/>
</dbReference>
<dbReference type="SUPFAM" id="SSF57850">
    <property type="entry name" value="RING/U-box"/>
    <property type="match status" value="1"/>
</dbReference>
<keyword evidence="3" id="KW-0479">Metal-binding</keyword>
<evidence type="ECO:0000259" key="8">
    <source>
        <dbReference type="PROSITE" id="PS50089"/>
    </source>
</evidence>
<dbReference type="EMBL" id="BAABME010001038">
    <property type="protein sequence ID" value="GAA0147150.1"/>
    <property type="molecule type" value="Genomic_DNA"/>
</dbReference>
<proteinExistence type="predicted"/>
<sequence length="303" mass="33475">MSSPPPPPPTTTTTTTYHHTYWCQECDMSVLLSPPPPQPNSTHPPLPPSPPPPRCPDCQTCILERMDVFPLIGDPPQNDLYHLPISPSPPNNFATRDNFLVNRPYLQRLIHHLSNVEYDPPTITPGLARASKNAIASLIMIVVNGDLVENCPICKDQFGVGIVANELPCGHLFHNECIVPWLEINNTCPLCRFRLESEEEELGGGDGLGGSEVMRLDELLDDDDDDNYENELRQLMRIERGGWNRNNEGIGEGGTITFSPTPIVEAGTSWVVDRENSVEGVLGWPNVGEREVGTSDVENVVRA</sequence>
<evidence type="ECO:0000313" key="9">
    <source>
        <dbReference type="EMBL" id="GAA0147150.1"/>
    </source>
</evidence>
<keyword evidence="4 6" id="KW-0863">Zinc-finger</keyword>
<dbReference type="EC" id="2.3.2.27" evidence="2"/>